<organism evidence="1 2">
    <name type="scientific">Luteolibacter rhizosphaerae</name>
    <dbReference type="NCBI Taxonomy" id="2989719"/>
    <lineage>
        <taxon>Bacteria</taxon>
        <taxon>Pseudomonadati</taxon>
        <taxon>Verrucomicrobiota</taxon>
        <taxon>Verrucomicrobiia</taxon>
        <taxon>Verrucomicrobiales</taxon>
        <taxon>Verrucomicrobiaceae</taxon>
        <taxon>Luteolibacter</taxon>
    </lineage>
</organism>
<sequence length="67" mass="7771">MKQSLSLTLNNPMDHAWSKQVAEQRDELLRRHYQLWERNQPEAAGAWLNQVDAASAAKIRRAADEVR</sequence>
<dbReference type="EMBL" id="JAPDDR010000014">
    <property type="protein sequence ID" value="MCW1916309.1"/>
    <property type="molecule type" value="Genomic_DNA"/>
</dbReference>
<evidence type="ECO:0000313" key="2">
    <source>
        <dbReference type="Proteomes" id="UP001165653"/>
    </source>
</evidence>
<keyword evidence="2" id="KW-1185">Reference proteome</keyword>
<dbReference type="Proteomes" id="UP001165653">
    <property type="component" value="Unassembled WGS sequence"/>
</dbReference>
<accession>A0ABT3G8Y2</accession>
<comment type="caution">
    <text evidence="1">The sequence shown here is derived from an EMBL/GenBank/DDBJ whole genome shotgun (WGS) entry which is preliminary data.</text>
</comment>
<proteinExistence type="predicted"/>
<protein>
    <submittedName>
        <fullName evidence="1">Uncharacterized protein</fullName>
    </submittedName>
</protein>
<reference evidence="1" key="1">
    <citation type="submission" date="2022-10" db="EMBL/GenBank/DDBJ databases">
        <title>Luteolibacter sp. GHJ8, whole genome shotgun sequencing project.</title>
        <authorList>
            <person name="Zhao G."/>
            <person name="Shen L."/>
        </authorList>
    </citation>
    <scope>NUCLEOTIDE SEQUENCE</scope>
    <source>
        <strain evidence="1">GHJ8</strain>
    </source>
</reference>
<dbReference type="RefSeq" id="WP_264515883.1">
    <property type="nucleotide sequence ID" value="NZ_JAPDDR010000014.1"/>
</dbReference>
<evidence type="ECO:0000313" key="1">
    <source>
        <dbReference type="EMBL" id="MCW1916309.1"/>
    </source>
</evidence>
<name>A0ABT3G8Y2_9BACT</name>
<gene>
    <name evidence="1" type="ORF">OJ996_22155</name>
</gene>